<reference evidence="1" key="1">
    <citation type="submission" date="2017-05" db="UniProtKB">
        <authorList>
            <consortium name="EnsemblMetazoa"/>
        </authorList>
    </citation>
    <scope>IDENTIFICATION</scope>
</reference>
<protein>
    <submittedName>
        <fullName evidence="1">Uncharacterized protein</fullName>
    </submittedName>
</protein>
<dbReference type="EnsemblMetazoa" id="Aqu2.1.26730_001">
    <property type="protein sequence ID" value="Aqu2.1.26730_001"/>
    <property type="gene ID" value="Aqu2.1.26730"/>
</dbReference>
<evidence type="ECO:0000313" key="1">
    <source>
        <dbReference type="EnsemblMetazoa" id="Aqu2.1.26730_001"/>
    </source>
</evidence>
<proteinExistence type="predicted"/>
<sequence>SENTLVMEGETMEGFRHHREASICAIDNHFNRLQKLLVAERNWKTIVNARHKASFTKKLPDNKDDELQILSKTIKQLILLTCI</sequence>
<accession>A0A1X7UGG1</accession>
<dbReference type="InParanoid" id="A0A1X7UGG1"/>
<dbReference type="AlphaFoldDB" id="A0A1X7UGG1"/>
<organism evidence="1">
    <name type="scientific">Amphimedon queenslandica</name>
    <name type="common">Sponge</name>
    <dbReference type="NCBI Taxonomy" id="400682"/>
    <lineage>
        <taxon>Eukaryota</taxon>
        <taxon>Metazoa</taxon>
        <taxon>Porifera</taxon>
        <taxon>Demospongiae</taxon>
        <taxon>Heteroscleromorpha</taxon>
        <taxon>Haplosclerida</taxon>
        <taxon>Niphatidae</taxon>
        <taxon>Amphimedon</taxon>
    </lineage>
</organism>
<name>A0A1X7UGG1_AMPQE</name>